<dbReference type="AlphaFoldDB" id="A0A0P0J1R1"/>
<dbReference type="STRING" id="1079.BVIR_2312"/>
<evidence type="ECO:0000313" key="2">
    <source>
        <dbReference type="Proteomes" id="UP000065734"/>
    </source>
</evidence>
<dbReference type="KEGG" id="bvr:BVIR_2312"/>
<keyword evidence="2" id="KW-1185">Reference proteome</keyword>
<sequence length="282" mass="31162">MAYNATVYNVMIASPSDVVAERNIVKNAIFQWNAINSFSRKMILQPLGWETHSHPDMGGRAQSVLNDQILDKADILVAIFWTRLGTPTGEADSGTVEEIERHIATGKSTMIYFSSAPVRMESVDAGQYAALKNFERSLKNKGLIGYYDGQSEFAQEFLRQLSAKLNSKIYTNDITKQSAGDGSNIIFNKIPAMSAEARALLSEISEDRSGQALYLKFLGGVEIQANGKQFIESNNSRSRASWEGALRDLEKNGFINDISHKGEVFQITREGYEMAAILKGAS</sequence>
<proteinExistence type="predicted"/>
<dbReference type="OrthoDB" id="9784936at2"/>
<evidence type="ECO:0008006" key="3">
    <source>
        <dbReference type="Google" id="ProtNLM"/>
    </source>
</evidence>
<evidence type="ECO:0000313" key="1">
    <source>
        <dbReference type="EMBL" id="CUU42743.1"/>
    </source>
</evidence>
<name>A0A0P0J1R1_BLAVI</name>
<dbReference type="PATRIC" id="fig|1079.6.peg.2408"/>
<protein>
    <recommendedName>
        <fullName evidence="3">DUF4062 domain-containing protein</fullName>
    </recommendedName>
</protein>
<reference evidence="2" key="1">
    <citation type="journal article" date="2016" name="Genome Announc.">
        <title>Revised genome sequence of the purple photosynthetic bacterium Blastochloris viridis.</title>
        <authorList>
            <person name="Liu L.N."/>
            <person name="Faulkner M."/>
            <person name="Liu X."/>
            <person name="Huang F."/>
            <person name="Darby A.C."/>
            <person name="Hall N."/>
        </authorList>
    </citation>
    <scope>NUCLEOTIDE SEQUENCE [LARGE SCALE GENOMIC DNA]</scope>
    <source>
        <strain evidence="2">ATCC 19567 / DSM 133 / F</strain>
    </source>
</reference>
<organism evidence="1 2">
    <name type="scientific">Blastochloris viridis</name>
    <name type="common">Rhodopseudomonas viridis</name>
    <dbReference type="NCBI Taxonomy" id="1079"/>
    <lineage>
        <taxon>Bacteria</taxon>
        <taxon>Pseudomonadati</taxon>
        <taxon>Pseudomonadota</taxon>
        <taxon>Alphaproteobacteria</taxon>
        <taxon>Hyphomicrobiales</taxon>
        <taxon>Blastochloridaceae</taxon>
        <taxon>Blastochloris</taxon>
    </lineage>
</organism>
<accession>A0A0P0J1R1</accession>
<dbReference type="RefSeq" id="WP_082417037.1">
    <property type="nucleotide sequence ID" value="NZ_AP014854.2"/>
</dbReference>
<gene>
    <name evidence="1" type="ORF">BVIRIDIS_17580</name>
</gene>
<dbReference type="EMBL" id="LN907867">
    <property type="protein sequence ID" value="CUU42743.1"/>
    <property type="molecule type" value="Genomic_DNA"/>
</dbReference>
<dbReference type="Proteomes" id="UP000065734">
    <property type="component" value="Chromosome I"/>
</dbReference>